<proteinExistence type="inferred from homology"/>
<name>A0A9Y4NLF1_9TELE</name>
<dbReference type="Pfam" id="PF02752">
    <property type="entry name" value="Arrestin_C"/>
    <property type="match status" value="1"/>
</dbReference>
<dbReference type="InterPro" id="IPR014756">
    <property type="entry name" value="Ig_E-set"/>
</dbReference>
<protein>
    <submittedName>
        <fullName evidence="4">Arrestin domain-containing protein 3-like isoform X2</fullName>
    </submittedName>
</protein>
<gene>
    <name evidence="4" type="primary">LOC103371744</name>
</gene>
<dbReference type="GO" id="GO:0007399">
    <property type="term" value="P:nervous system development"/>
    <property type="evidence" value="ECO:0007669"/>
    <property type="project" value="UniProtKB-ARBA"/>
</dbReference>
<dbReference type="Pfam" id="PF00339">
    <property type="entry name" value="Arrestin_N"/>
    <property type="match status" value="1"/>
</dbReference>
<evidence type="ECO:0000313" key="3">
    <source>
        <dbReference type="Proteomes" id="UP000694891"/>
    </source>
</evidence>
<dbReference type="PANTHER" id="PTHR11188">
    <property type="entry name" value="ARRESTIN DOMAIN CONTAINING PROTEIN"/>
    <property type="match status" value="1"/>
</dbReference>
<dbReference type="RefSeq" id="XP_008299390.1">
    <property type="nucleotide sequence ID" value="XM_008301168.1"/>
</dbReference>
<dbReference type="GO" id="GO:0005737">
    <property type="term" value="C:cytoplasm"/>
    <property type="evidence" value="ECO:0007669"/>
    <property type="project" value="TreeGrafter"/>
</dbReference>
<evidence type="ECO:0000259" key="2">
    <source>
        <dbReference type="SMART" id="SM01017"/>
    </source>
</evidence>
<dbReference type="InterPro" id="IPR011022">
    <property type="entry name" value="Arrestin_C-like"/>
</dbReference>
<organism evidence="3 4">
    <name type="scientific">Stegastes partitus</name>
    <name type="common">bicolor damselfish</name>
    <dbReference type="NCBI Taxonomy" id="144197"/>
    <lineage>
        <taxon>Eukaryota</taxon>
        <taxon>Metazoa</taxon>
        <taxon>Chordata</taxon>
        <taxon>Craniata</taxon>
        <taxon>Vertebrata</taxon>
        <taxon>Euteleostomi</taxon>
        <taxon>Actinopterygii</taxon>
        <taxon>Neopterygii</taxon>
        <taxon>Teleostei</taxon>
        <taxon>Neoteleostei</taxon>
        <taxon>Acanthomorphata</taxon>
        <taxon>Ovalentaria</taxon>
        <taxon>Pomacentridae</taxon>
        <taxon>Stegastes</taxon>
    </lineage>
</organism>
<evidence type="ECO:0000313" key="4">
    <source>
        <dbReference type="RefSeq" id="XP_008299390.1"/>
    </source>
</evidence>
<dbReference type="AlphaFoldDB" id="A0A9Y4NLF1"/>
<dbReference type="Gene3D" id="2.60.40.640">
    <property type="match status" value="2"/>
</dbReference>
<feature type="domain" description="Arrestin C-terminal-like" evidence="2">
    <location>
        <begin position="187"/>
        <end position="312"/>
    </location>
</feature>
<dbReference type="SUPFAM" id="SSF81296">
    <property type="entry name" value="E set domains"/>
    <property type="match status" value="2"/>
</dbReference>
<dbReference type="SMART" id="SM01017">
    <property type="entry name" value="Arrestin_C"/>
    <property type="match status" value="1"/>
</dbReference>
<evidence type="ECO:0000256" key="1">
    <source>
        <dbReference type="ARBA" id="ARBA00005298"/>
    </source>
</evidence>
<dbReference type="PANTHER" id="PTHR11188:SF135">
    <property type="entry name" value="ARRESTIN DOMAIN CONTAINING 3-LIKE-RELATED"/>
    <property type="match status" value="1"/>
</dbReference>
<dbReference type="InterPro" id="IPR011021">
    <property type="entry name" value="Arrestin-like_N"/>
</dbReference>
<reference evidence="4" key="1">
    <citation type="submission" date="2025-08" db="UniProtKB">
        <authorList>
            <consortium name="RefSeq"/>
        </authorList>
    </citation>
    <scope>IDENTIFICATION</scope>
</reference>
<dbReference type="GO" id="GO:0005886">
    <property type="term" value="C:plasma membrane"/>
    <property type="evidence" value="ECO:0007669"/>
    <property type="project" value="TreeGrafter"/>
</dbReference>
<dbReference type="InterPro" id="IPR014752">
    <property type="entry name" value="Arrestin-like_C"/>
</dbReference>
<dbReference type="GeneID" id="103371744"/>
<accession>A0A9Y4NLF1</accession>
<dbReference type="InterPro" id="IPR050357">
    <property type="entry name" value="Arrestin_domain-protein"/>
</dbReference>
<comment type="similarity">
    <text evidence="1">Belongs to the arrestin family.</text>
</comment>
<sequence>MSSTVKKLEVTFNPINKNNTFTCGDTVCGQVALEVAKDCEIESLSIKFKGKAEVLWTERHGKTTVTYHSKDKYFSFKHYFTGGGKEEGDEQTLLPTQNLNTYSSVVAPGTHVYPFTFQIPDQDMPSSFKGSVGKVVFLLEATLSRSMRINKRDSTKINFVSNVDWNSVPGLMTPQHESKEKKSILFSSGTVAMDVNIEKTGFVQGEGLKVVAFIQNNSSREIKPKYCVYRKHSFFARGKRRLDTKNLFKEVGDPIPPSSNQNVTRVITIPHDLEPSILNCSILKVEYRLRVYLDVKYASDPELKFPIIILPAYQRSTAAAPPAAAGFGFEPFGNPNPPVWGTVAPQPPTEPQPSDPPPPYGAYGMYPPMKDFGLWPSRTRIAHPWVKFTHWNPSVKVSVNAASQLCGSLINISDRAKDTFASLVDGDAHRSHSITGA</sequence>
<dbReference type="Proteomes" id="UP000694891">
    <property type="component" value="Unplaced"/>
</dbReference>
<keyword evidence="3" id="KW-1185">Reference proteome</keyword>
<dbReference type="GO" id="GO:0015031">
    <property type="term" value="P:protein transport"/>
    <property type="evidence" value="ECO:0007669"/>
    <property type="project" value="TreeGrafter"/>
</dbReference>